<evidence type="ECO:0000313" key="3">
    <source>
        <dbReference type="Proteomes" id="UP000429644"/>
    </source>
</evidence>
<comment type="caution">
    <text evidence="2">The sequence shown here is derived from an EMBL/GenBank/DDBJ whole genome shotgun (WGS) entry which is preliminary data.</text>
</comment>
<feature type="compositionally biased region" description="Low complexity" evidence="1">
    <location>
        <begin position="1"/>
        <end position="14"/>
    </location>
</feature>
<organism evidence="2 3">
    <name type="scientific">Georgenia ruanii</name>
    <dbReference type="NCBI Taxonomy" id="348442"/>
    <lineage>
        <taxon>Bacteria</taxon>
        <taxon>Bacillati</taxon>
        <taxon>Actinomycetota</taxon>
        <taxon>Actinomycetes</taxon>
        <taxon>Micrococcales</taxon>
        <taxon>Bogoriellaceae</taxon>
        <taxon>Georgenia</taxon>
    </lineage>
</organism>
<dbReference type="EMBL" id="WHPD01000755">
    <property type="protein sequence ID" value="MPV87710.1"/>
    <property type="molecule type" value="Genomic_DNA"/>
</dbReference>
<proteinExistence type="predicted"/>
<sequence>MPARARVARDAAATAPPPGAARRRRAAAPGRAPGRRSPAVHRPCARVPRRGRGATWGSRADRRPGPGGGPAVARSRATTAATAPPPRHARLR</sequence>
<feature type="compositionally biased region" description="Low complexity" evidence="1">
    <location>
        <begin position="71"/>
        <end position="82"/>
    </location>
</feature>
<name>A0A7J9UV54_9MICO</name>
<dbReference type="AlphaFoldDB" id="A0A7J9UV54"/>
<evidence type="ECO:0000313" key="2">
    <source>
        <dbReference type="EMBL" id="MPV87710.1"/>
    </source>
</evidence>
<protein>
    <submittedName>
        <fullName evidence="2">Uncharacterized protein</fullName>
    </submittedName>
</protein>
<feature type="region of interest" description="Disordered" evidence="1">
    <location>
        <begin position="1"/>
        <end position="92"/>
    </location>
</feature>
<feature type="compositionally biased region" description="Low complexity" evidence="1">
    <location>
        <begin position="27"/>
        <end position="37"/>
    </location>
</feature>
<keyword evidence="3" id="KW-1185">Reference proteome</keyword>
<dbReference type="Proteomes" id="UP000429644">
    <property type="component" value="Unassembled WGS sequence"/>
</dbReference>
<accession>A0A7J9UV54</accession>
<gene>
    <name evidence="2" type="ORF">GB882_03460</name>
</gene>
<feature type="compositionally biased region" description="Basic residues" evidence="1">
    <location>
        <begin position="43"/>
        <end position="52"/>
    </location>
</feature>
<evidence type="ECO:0000256" key="1">
    <source>
        <dbReference type="SAM" id="MobiDB-lite"/>
    </source>
</evidence>
<reference evidence="2 3" key="1">
    <citation type="submission" date="2019-10" db="EMBL/GenBank/DDBJ databases">
        <title>Georgenia wutianyii sp. nov. and Georgenia yuyongxinii sp. nov. isolated from plateau pika (Ochotona curzoniae) in the Qinghai-Tibet plateau of China.</title>
        <authorList>
            <person name="Tian Z."/>
        </authorList>
    </citation>
    <scope>NUCLEOTIDE SEQUENCE [LARGE SCALE GENOMIC DNA]</scope>
    <source>
        <strain evidence="2 3">JCM 15130</strain>
    </source>
</reference>